<feature type="region of interest" description="Disordered" evidence="5">
    <location>
        <begin position="241"/>
        <end position="268"/>
    </location>
</feature>
<evidence type="ECO:0000256" key="1">
    <source>
        <dbReference type="ARBA" id="ARBA00004141"/>
    </source>
</evidence>
<organism evidence="8 9">
    <name type="scientific">Sordaria macrospora</name>
    <dbReference type="NCBI Taxonomy" id="5147"/>
    <lineage>
        <taxon>Eukaryota</taxon>
        <taxon>Fungi</taxon>
        <taxon>Dikarya</taxon>
        <taxon>Ascomycota</taxon>
        <taxon>Pezizomycotina</taxon>
        <taxon>Sordariomycetes</taxon>
        <taxon>Sordariomycetidae</taxon>
        <taxon>Sordariales</taxon>
        <taxon>Sordariaceae</taxon>
        <taxon>Sordaria</taxon>
    </lineage>
</organism>
<feature type="transmembrane region" description="Helical" evidence="6">
    <location>
        <begin position="94"/>
        <end position="112"/>
    </location>
</feature>
<evidence type="ECO:0000256" key="2">
    <source>
        <dbReference type="ARBA" id="ARBA00022692"/>
    </source>
</evidence>
<evidence type="ECO:0000313" key="8">
    <source>
        <dbReference type="EMBL" id="KAA8636088.1"/>
    </source>
</evidence>
<feature type="transmembrane region" description="Helical" evidence="6">
    <location>
        <begin position="57"/>
        <end position="82"/>
    </location>
</feature>
<dbReference type="InterPro" id="IPR020846">
    <property type="entry name" value="MFS_dom"/>
</dbReference>
<feature type="domain" description="Major facilitator superfamily (MFS) profile" evidence="7">
    <location>
        <begin position="56"/>
        <end position="530"/>
    </location>
</feature>
<proteinExistence type="predicted"/>
<dbReference type="SUPFAM" id="SSF103473">
    <property type="entry name" value="MFS general substrate transporter"/>
    <property type="match status" value="1"/>
</dbReference>
<feature type="transmembrane region" description="Helical" evidence="6">
    <location>
        <begin position="412"/>
        <end position="433"/>
    </location>
</feature>
<feature type="transmembrane region" description="Helical" evidence="6">
    <location>
        <begin position="212"/>
        <end position="232"/>
    </location>
</feature>
<evidence type="ECO:0000256" key="5">
    <source>
        <dbReference type="SAM" id="MobiDB-lite"/>
    </source>
</evidence>
<dbReference type="PANTHER" id="PTHR23502">
    <property type="entry name" value="MAJOR FACILITATOR SUPERFAMILY"/>
    <property type="match status" value="1"/>
</dbReference>
<keyword evidence="4 6" id="KW-0472">Membrane</keyword>
<name>A0A8S9A2N7_SORMA</name>
<feature type="transmembrane region" description="Helical" evidence="6">
    <location>
        <begin position="476"/>
        <end position="495"/>
    </location>
</feature>
<feature type="transmembrane region" description="Helical" evidence="6">
    <location>
        <begin position="124"/>
        <end position="141"/>
    </location>
</feature>
<dbReference type="VEuPathDB" id="FungiDB:SMAC_03623"/>
<dbReference type="PROSITE" id="PS50850">
    <property type="entry name" value="MFS"/>
    <property type="match status" value="1"/>
</dbReference>
<dbReference type="AlphaFoldDB" id="A0A8S9A2N7"/>
<dbReference type="Gene3D" id="1.20.1250.20">
    <property type="entry name" value="MFS general substrate transporter like domains"/>
    <property type="match status" value="1"/>
</dbReference>
<accession>A0A8S9A2N7</accession>
<feature type="transmembrane region" description="Helical" evidence="6">
    <location>
        <begin position="372"/>
        <end position="391"/>
    </location>
</feature>
<feature type="transmembrane region" description="Helical" evidence="6">
    <location>
        <begin position="183"/>
        <end position="206"/>
    </location>
</feature>
<feature type="transmembrane region" description="Helical" evidence="6">
    <location>
        <begin position="153"/>
        <end position="176"/>
    </location>
</feature>
<reference evidence="8 9" key="1">
    <citation type="submission" date="2017-07" db="EMBL/GenBank/DDBJ databases">
        <title>Genome sequence of the Sordaria macrospora wild type strain R19027.</title>
        <authorList>
            <person name="Nowrousian M."/>
            <person name="Teichert I."/>
            <person name="Kueck U."/>
        </authorList>
    </citation>
    <scope>NUCLEOTIDE SEQUENCE [LARGE SCALE GENOMIC DNA]</scope>
    <source>
        <strain evidence="8 9">R19027</strain>
        <tissue evidence="8">Mycelium</tissue>
    </source>
</reference>
<comment type="caution">
    <text evidence="8">The sequence shown here is derived from an EMBL/GenBank/DDBJ whole genome shotgun (WGS) entry which is preliminary data.</text>
</comment>
<evidence type="ECO:0000259" key="7">
    <source>
        <dbReference type="PROSITE" id="PS50850"/>
    </source>
</evidence>
<sequence>MAVMHDTHSHAREADIPGTVNLRPLDGEETYYGQSLFPVPSSDPNDPLQWPSWKKHMILFCCSAFSFLGNSALIGPSTYIGLFSTQFSISPNTAAGLVNYPNLAFGFSNVLFIPTYQHIGRRPVMLVALVLYVVGLAWAAKANGFSSLMGARVVHAFGSGVCEALPVQLVNDIFFLHERGKKLGWYTIALCVGATGPLFSGLMLGAGLSWNLFFWVEFAFGMALLVLCFLFVEETRYERRTLPSSPSTSSTSRGGHDDKKDNAKAEANTTTTAAATVHHIEADSPSHSAIIPPRKPFLQQLRLWTPAAAPHNEQPIHTMLLRSVTHLLVPSTFWVITTYGIYIGLAGFAFAFIFPLKIVAPPYSWPSTSSGFHSFATFLGFGLAIPCVSLSDRLAAYLTKRNNGIREAEMRLPILLPAMLIAPAGQVVFGLAAEKNLHWIAYMAGVAMTQFGGYFYFTVTLAYAVDSYTANLSEMLIIMNVGKQAISFGMGLNVLDWILESGYGRVIAGVFGGLLLANNVVVLVFMAWGRRIRRTVSRTWMARVHARTVVEGEGH</sequence>
<dbReference type="Proteomes" id="UP000433876">
    <property type="component" value="Unassembled WGS sequence"/>
</dbReference>
<keyword evidence="3 6" id="KW-1133">Transmembrane helix</keyword>
<evidence type="ECO:0000256" key="4">
    <source>
        <dbReference type="ARBA" id="ARBA00023136"/>
    </source>
</evidence>
<feature type="transmembrane region" description="Helical" evidence="6">
    <location>
        <begin position="507"/>
        <end position="528"/>
    </location>
</feature>
<dbReference type="InterPro" id="IPR036259">
    <property type="entry name" value="MFS_trans_sf"/>
</dbReference>
<feature type="transmembrane region" description="Helical" evidence="6">
    <location>
        <begin position="439"/>
        <end position="464"/>
    </location>
</feature>
<gene>
    <name evidence="8" type="ORF">SMACR_03623</name>
</gene>
<feature type="compositionally biased region" description="Low complexity" evidence="5">
    <location>
        <begin position="243"/>
        <end position="252"/>
    </location>
</feature>
<evidence type="ECO:0000256" key="6">
    <source>
        <dbReference type="SAM" id="Phobius"/>
    </source>
</evidence>
<dbReference type="Pfam" id="PF07690">
    <property type="entry name" value="MFS_1"/>
    <property type="match status" value="1"/>
</dbReference>
<dbReference type="GO" id="GO:0022857">
    <property type="term" value="F:transmembrane transporter activity"/>
    <property type="evidence" value="ECO:0007669"/>
    <property type="project" value="InterPro"/>
</dbReference>
<feature type="transmembrane region" description="Helical" evidence="6">
    <location>
        <begin position="327"/>
        <end position="352"/>
    </location>
</feature>
<dbReference type="PANTHER" id="PTHR23502:SF160">
    <property type="entry name" value="MAJOR FACILITATOR SUPERFAMILY (MFS) PROFILE DOMAIN-CONTAINING PROTEIN-RELATED"/>
    <property type="match status" value="1"/>
</dbReference>
<keyword evidence="2 6" id="KW-0812">Transmembrane</keyword>
<evidence type="ECO:0000256" key="3">
    <source>
        <dbReference type="ARBA" id="ARBA00022989"/>
    </source>
</evidence>
<comment type="subcellular location">
    <subcellularLocation>
        <location evidence="1">Membrane</location>
        <topology evidence="1">Multi-pass membrane protein</topology>
    </subcellularLocation>
</comment>
<dbReference type="GO" id="GO:0005886">
    <property type="term" value="C:plasma membrane"/>
    <property type="evidence" value="ECO:0007669"/>
    <property type="project" value="TreeGrafter"/>
</dbReference>
<evidence type="ECO:0000313" key="9">
    <source>
        <dbReference type="Proteomes" id="UP000433876"/>
    </source>
</evidence>
<dbReference type="OMA" id="PPYNWSQ"/>
<feature type="compositionally biased region" description="Basic and acidic residues" evidence="5">
    <location>
        <begin position="254"/>
        <end position="264"/>
    </location>
</feature>
<protein>
    <recommendedName>
        <fullName evidence="7">Major facilitator superfamily (MFS) profile domain-containing protein</fullName>
    </recommendedName>
</protein>
<dbReference type="InterPro" id="IPR011701">
    <property type="entry name" value="MFS"/>
</dbReference>
<dbReference type="EMBL" id="NMPR01000006">
    <property type="protein sequence ID" value="KAA8636088.1"/>
    <property type="molecule type" value="Genomic_DNA"/>
</dbReference>